<protein>
    <recommendedName>
        <fullName evidence="4">Cytochrome C oxidase assembly protein</fullName>
    </recommendedName>
</protein>
<feature type="transmembrane region" description="Helical" evidence="1">
    <location>
        <begin position="18"/>
        <end position="37"/>
    </location>
</feature>
<keyword evidence="1" id="KW-0812">Transmembrane</keyword>
<dbReference type="HOGENOM" id="CLU_170315_1_0_5"/>
<evidence type="ECO:0008006" key="4">
    <source>
        <dbReference type="Google" id="ProtNLM"/>
    </source>
</evidence>
<keyword evidence="1" id="KW-1133">Transmembrane helix</keyword>
<gene>
    <name evidence="2" type="ordered locus">Dshi_1142</name>
</gene>
<dbReference type="RefSeq" id="WP_012177814.1">
    <property type="nucleotide sequence ID" value="NC_009952.1"/>
</dbReference>
<evidence type="ECO:0000256" key="1">
    <source>
        <dbReference type="SAM" id="Phobius"/>
    </source>
</evidence>
<evidence type="ECO:0000313" key="3">
    <source>
        <dbReference type="Proteomes" id="UP000006833"/>
    </source>
</evidence>
<proteinExistence type="predicted"/>
<accession>A8LHT7</accession>
<dbReference type="KEGG" id="dsh:Dshi_1142"/>
<dbReference type="STRING" id="398580.Dshi_1142"/>
<dbReference type="OrthoDB" id="7871759at2"/>
<name>A8LHT7_DINSH</name>
<keyword evidence="1" id="KW-0472">Membrane</keyword>
<reference evidence="3" key="1">
    <citation type="journal article" date="2010" name="ISME J.">
        <title>The complete genome sequence of the algal symbiont Dinoroseobacter shibae: a hitchhiker's guide to life in the sea.</title>
        <authorList>
            <person name="Wagner-Dobler I."/>
            <person name="Ballhausen B."/>
            <person name="Berger M."/>
            <person name="Brinkhoff T."/>
            <person name="Buchholz I."/>
            <person name="Bunk B."/>
            <person name="Cypionka H."/>
            <person name="Daniel R."/>
            <person name="Drepper T."/>
            <person name="Gerdts G."/>
            <person name="Hahnke S."/>
            <person name="Han C."/>
            <person name="Jahn D."/>
            <person name="Kalhoefer D."/>
            <person name="Kiss H."/>
            <person name="Klenk H.P."/>
            <person name="Kyrpides N."/>
            <person name="Liebl W."/>
            <person name="Liesegang H."/>
            <person name="Meincke L."/>
            <person name="Pati A."/>
            <person name="Petersen J."/>
            <person name="Piekarski T."/>
            <person name="Pommerenke C."/>
            <person name="Pradella S."/>
            <person name="Pukall R."/>
            <person name="Rabus R."/>
            <person name="Stackebrandt E."/>
            <person name="Thole S."/>
            <person name="Thompson L."/>
            <person name="Tielen P."/>
            <person name="Tomasch J."/>
            <person name="von Jan M."/>
            <person name="Wanphrut N."/>
            <person name="Wichels A."/>
            <person name="Zech H."/>
            <person name="Simon M."/>
        </authorList>
    </citation>
    <scope>NUCLEOTIDE SEQUENCE [LARGE SCALE GENOMIC DNA]</scope>
    <source>
        <strain evidence="3">DSM 16493 / NCIMB 14021 / DFL 12</strain>
    </source>
</reference>
<dbReference type="EMBL" id="CP000830">
    <property type="protein sequence ID" value="ABV92884.1"/>
    <property type="molecule type" value="Genomic_DNA"/>
</dbReference>
<sequence>MAFGKDHELHTRRAGRNFGVAGLLVGFAAIVFGLTVAKVSEDGPIEGFDHVARPQLVERGE</sequence>
<keyword evidence="3" id="KW-1185">Reference proteome</keyword>
<dbReference type="Proteomes" id="UP000006833">
    <property type="component" value="Chromosome"/>
</dbReference>
<organism evidence="2 3">
    <name type="scientific">Dinoroseobacter shibae (strain DSM 16493 / NCIMB 14021 / DFL 12)</name>
    <dbReference type="NCBI Taxonomy" id="398580"/>
    <lineage>
        <taxon>Bacteria</taxon>
        <taxon>Pseudomonadati</taxon>
        <taxon>Pseudomonadota</taxon>
        <taxon>Alphaproteobacteria</taxon>
        <taxon>Rhodobacterales</taxon>
        <taxon>Roseobacteraceae</taxon>
        <taxon>Dinoroseobacter</taxon>
    </lineage>
</organism>
<dbReference type="AlphaFoldDB" id="A8LHT7"/>
<evidence type="ECO:0000313" key="2">
    <source>
        <dbReference type="EMBL" id="ABV92884.1"/>
    </source>
</evidence>